<dbReference type="EnsemblMetazoa" id="ADAC001277-RA">
    <property type="protein sequence ID" value="ADAC001277-PA"/>
    <property type="gene ID" value="ADAC001277"/>
</dbReference>
<dbReference type="Proteomes" id="UP000000673">
    <property type="component" value="Unassembled WGS sequence"/>
</dbReference>
<dbReference type="VEuPathDB" id="VectorBase:ADAR2_004079"/>
<reference evidence="1" key="2">
    <citation type="submission" date="2010-05" db="EMBL/GenBank/DDBJ databases">
        <authorList>
            <person name="Almeida L.G."/>
            <person name="Nicolas M.F."/>
            <person name="Souza R.C."/>
            <person name="Vasconcelos A.T.R."/>
        </authorList>
    </citation>
    <scope>NUCLEOTIDE SEQUENCE</scope>
</reference>
<keyword evidence="3" id="KW-1185">Reference proteome</keyword>
<dbReference type="VEuPathDB" id="VectorBase:ADAC001277"/>
<evidence type="ECO:0000313" key="3">
    <source>
        <dbReference type="Proteomes" id="UP000000673"/>
    </source>
</evidence>
<dbReference type="EMBL" id="ADMH02000333">
    <property type="protein sequence ID" value="ETN66926.1"/>
    <property type="molecule type" value="Genomic_DNA"/>
</dbReference>
<reference evidence="2" key="4">
    <citation type="submission" date="2015-06" db="UniProtKB">
        <authorList>
            <consortium name="EnsemblMetazoa"/>
        </authorList>
    </citation>
    <scope>IDENTIFICATION</scope>
</reference>
<evidence type="ECO:0000313" key="1">
    <source>
        <dbReference type="EMBL" id="ETN66926.1"/>
    </source>
</evidence>
<evidence type="ECO:0000313" key="2">
    <source>
        <dbReference type="EnsemblMetazoa" id="ADAC001277-PA"/>
    </source>
</evidence>
<proteinExistence type="predicted"/>
<reference evidence="1" key="3">
    <citation type="journal article" date="2013" name="Nucleic Acids Res.">
        <title>The genome of Anopheles darlingi, the main neotropical malaria vector.</title>
        <authorList>
            <person name="Marinotti O."/>
            <person name="Cerqueira G.C."/>
            <person name="de Almeida L.G."/>
            <person name="Ferro M.I."/>
            <person name="Loreto E.L."/>
            <person name="Zaha A."/>
            <person name="Teixeira S.M."/>
            <person name="Wespiser A.R."/>
            <person name="Almeida E Silva A."/>
            <person name="Schlindwein A.D."/>
            <person name="Pacheco A.C."/>
            <person name="Silva A.L."/>
            <person name="Graveley B.R."/>
            <person name="Walenz B.P."/>
            <person name="Lima Bde A."/>
            <person name="Ribeiro C.A."/>
            <person name="Nunes-Silva C.G."/>
            <person name="de Carvalho C.R."/>
            <person name="Soares C.M."/>
            <person name="de Menezes C.B."/>
            <person name="Matiolli C."/>
            <person name="Caffrey D."/>
            <person name="Araujo D.A."/>
            <person name="de Oliveira D.M."/>
            <person name="Golenbock D."/>
            <person name="Grisard E.C."/>
            <person name="Fantinatti-Garboggini F."/>
            <person name="de Carvalho F.M."/>
            <person name="Barcellos F.G."/>
            <person name="Prosdocimi F."/>
            <person name="May G."/>
            <person name="Azevedo Junior G.M."/>
            <person name="Guimaraes G.M."/>
            <person name="Goldman G.H."/>
            <person name="Padilha I.Q."/>
            <person name="Batista Jda S."/>
            <person name="Ferro J.A."/>
            <person name="Ribeiro J.M."/>
            <person name="Fietto J.L."/>
            <person name="Dabbas K.M."/>
            <person name="Cerdeira L."/>
            <person name="Agnez-Lima L.F."/>
            <person name="Brocchi M."/>
            <person name="de Carvalho M.O."/>
            <person name="Teixeira Mde M."/>
            <person name="Diniz Maia Mde M."/>
            <person name="Goldman M.H."/>
            <person name="Cruz Schneider M.P."/>
            <person name="Felipe M.S."/>
            <person name="Hungria M."/>
            <person name="Nicolas M.F."/>
            <person name="Pereira M."/>
            <person name="Montes M.A."/>
            <person name="Cantao M.E."/>
            <person name="Vincentz M."/>
            <person name="Rafael M.S."/>
            <person name="Silverman N."/>
            <person name="Stoco P.H."/>
            <person name="Souza R.C."/>
            <person name="Vicentini R."/>
            <person name="Gazzinelli R.T."/>
            <person name="Neves Rde O."/>
            <person name="Silva R."/>
            <person name="Astolfi-Filho S."/>
            <person name="Maciel T.E."/>
            <person name="Urmenyi T.P."/>
            <person name="Tadei W.P."/>
            <person name="Camargo E.P."/>
            <person name="de Vasconcelos A.T."/>
        </authorList>
    </citation>
    <scope>NUCLEOTIDE SEQUENCE</scope>
</reference>
<protein>
    <submittedName>
        <fullName evidence="1 2">Uncharacterized protein</fullName>
    </submittedName>
</protein>
<reference evidence="1 3" key="1">
    <citation type="journal article" date="2010" name="BMC Genomics">
        <title>Combination of measures distinguishes pre-miRNAs from other stem-loops in the genome of the newly sequenced Anopheles darlingi.</title>
        <authorList>
            <person name="Mendes N.D."/>
            <person name="Freitas A.T."/>
            <person name="Vasconcelos A.T."/>
            <person name="Sagot M.F."/>
        </authorList>
    </citation>
    <scope>NUCLEOTIDE SEQUENCE</scope>
</reference>
<sequence length="103" mass="12085">MDNGSEEDNKLVMLRTHSYTMMFSLFEQAPDENGNKQKIKAYLVTTPSQYCEKGKLYQPPNCEKGVEVELDQIKSVELRDDFEYLEEFTFRVYNDSAKDQPKK</sequence>
<dbReference type="AlphaFoldDB" id="W5JS51"/>
<organism evidence="1">
    <name type="scientific">Anopheles darlingi</name>
    <name type="common">Mosquito</name>
    <dbReference type="NCBI Taxonomy" id="43151"/>
    <lineage>
        <taxon>Eukaryota</taxon>
        <taxon>Metazoa</taxon>
        <taxon>Ecdysozoa</taxon>
        <taxon>Arthropoda</taxon>
        <taxon>Hexapoda</taxon>
        <taxon>Insecta</taxon>
        <taxon>Pterygota</taxon>
        <taxon>Neoptera</taxon>
        <taxon>Endopterygota</taxon>
        <taxon>Diptera</taxon>
        <taxon>Nematocera</taxon>
        <taxon>Culicoidea</taxon>
        <taxon>Culicidae</taxon>
        <taxon>Anophelinae</taxon>
        <taxon>Anopheles</taxon>
    </lineage>
</organism>
<name>W5JS51_ANODA</name>
<gene>
    <name evidence="1" type="ORF">AND_001277</name>
</gene>
<dbReference type="HOGENOM" id="CLU_2265945_0_0_1"/>
<accession>W5JS51</accession>